<dbReference type="AlphaFoldDB" id="A0AAE0NJC8"/>
<evidence type="ECO:0008006" key="4">
    <source>
        <dbReference type="Google" id="ProtNLM"/>
    </source>
</evidence>
<sequence>MGRARKARRSGHMAFAVFFLVQSIRAVAAARERAASLVSSGYCPSAGWWADDAVYSVVGRVCLAGGQAGSEGKKKKYWPILSGFFVCAWERGGETPWGQVQALKVEERRHCLESQKETETR</sequence>
<organism evidence="2 3">
    <name type="scientific">Lasiosphaeria ovina</name>
    <dbReference type="NCBI Taxonomy" id="92902"/>
    <lineage>
        <taxon>Eukaryota</taxon>
        <taxon>Fungi</taxon>
        <taxon>Dikarya</taxon>
        <taxon>Ascomycota</taxon>
        <taxon>Pezizomycotina</taxon>
        <taxon>Sordariomycetes</taxon>
        <taxon>Sordariomycetidae</taxon>
        <taxon>Sordariales</taxon>
        <taxon>Lasiosphaeriaceae</taxon>
        <taxon>Lasiosphaeria</taxon>
    </lineage>
</organism>
<dbReference type="EMBL" id="JAULSN010000001">
    <property type="protein sequence ID" value="KAK3382484.1"/>
    <property type="molecule type" value="Genomic_DNA"/>
</dbReference>
<reference evidence="2" key="2">
    <citation type="submission" date="2023-06" db="EMBL/GenBank/DDBJ databases">
        <authorList>
            <consortium name="Lawrence Berkeley National Laboratory"/>
            <person name="Haridas S."/>
            <person name="Hensen N."/>
            <person name="Bonometti L."/>
            <person name="Westerberg I."/>
            <person name="Brannstrom I.O."/>
            <person name="Guillou S."/>
            <person name="Cros-Aarteil S."/>
            <person name="Calhoun S."/>
            <person name="Kuo A."/>
            <person name="Mondo S."/>
            <person name="Pangilinan J."/>
            <person name="Riley R."/>
            <person name="Labutti K."/>
            <person name="Andreopoulos B."/>
            <person name="Lipzen A."/>
            <person name="Chen C."/>
            <person name="Yanf M."/>
            <person name="Daum C."/>
            <person name="Ng V."/>
            <person name="Clum A."/>
            <person name="Steindorff A."/>
            <person name="Ohm R."/>
            <person name="Martin F."/>
            <person name="Silar P."/>
            <person name="Natvig D."/>
            <person name="Lalanne C."/>
            <person name="Gautier V."/>
            <person name="Ament-Velasquez S.L."/>
            <person name="Kruys A."/>
            <person name="Hutchinson M.I."/>
            <person name="Powell A.J."/>
            <person name="Barry K."/>
            <person name="Miller A.N."/>
            <person name="Grigoriev I.V."/>
            <person name="Debuchy R."/>
            <person name="Gladieux P."/>
            <person name="Thoren M.H."/>
            <person name="Johannesson H."/>
        </authorList>
    </citation>
    <scope>NUCLEOTIDE SEQUENCE</scope>
    <source>
        <strain evidence="2">CBS 958.72</strain>
    </source>
</reference>
<proteinExistence type="predicted"/>
<protein>
    <recommendedName>
        <fullName evidence="4">Secreted protein</fullName>
    </recommendedName>
</protein>
<dbReference type="Proteomes" id="UP001287356">
    <property type="component" value="Unassembled WGS sequence"/>
</dbReference>
<name>A0AAE0NJC8_9PEZI</name>
<reference evidence="2" key="1">
    <citation type="journal article" date="2023" name="Mol. Phylogenet. Evol.">
        <title>Genome-scale phylogeny and comparative genomics of the fungal order Sordariales.</title>
        <authorList>
            <person name="Hensen N."/>
            <person name="Bonometti L."/>
            <person name="Westerberg I."/>
            <person name="Brannstrom I.O."/>
            <person name="Guillou S."/>
            <person name="Cros-Aarteil S."/>
            <person name="Calhoun S."/>
            <person name="Haridas S."/>
            <person name="Kuo A."/>
            <person name="Mondo S."/>
            <person name="Pangilinan J."/>
            <person name="Riley R."/>
            <person name="LaButti K."/>
            <person name="Andreopoulos B."/>
            <person name="Lipzen A."/>
            <person name="Chen C."/>
            <person name="Yan M."/>
            <person name="Daum C."/>
            <person name="Ng V."/>
            <person name="Clum A."/>
            <person name="Steindorff A."/>
            <person name="Ohm R.A."/>
            <person name="Martin F."/>
            <person name="Silar P."/>
            <person name="Natvig D.O."/>
            <person name="Lalanne C."/>
            <person name="Gautier V."/>
            <person name="Ament-Velasquez S.L."/>
            <person name="Kruys A."/>
            <person name="Hutchinson M.I."/>
            <person name="Powell A.J."/>
            <person name="Barry K."/>
            <person name="Miller A.N."/>
            <person name="Grigoriev I.V."/>
            <person name="Debuchy R."/>
            <person name="Gladieux P."/>
            <person name="Hiltunen Thoren M."/>
            <person name="Johannesson H."/>
        </authorList>
    </citation>
    <scope>NUCLEOTIDE SEQUENCE</scope>
    <source>
        <strain evidence="2">CBS 958.72</strain>
    </source>
</reference>
<feature type="signal peptide" evidence="1">
    <location>
        <begin position="1"/>
        <end position="29"/>
    </location>
</feature>
<feature type="chain" id="PRO_5042238939" description="Secreted protein" evidence="1">
    <location>
        <begin position="30"/>
        <end position="121"/>
    </location>
</feature>
<comment type="caution">
    <text evidence="2">The sequence shown here is derived from an EMBL/GenBank/DDBJ whole genome shotgun (WGS) entry which is preliminary data.</text>
</comment>
<evidence type="ECO:0000256" key="1">
    <source>
        <dbReference type="SAM" id="SignalP"/>
    </source>
</evidence>
<evidence type="ECO:0000313" key="3">
    <source>
        <dbReference type="Proteomes" id="UP001287356"/>
    </source>
</evidence>
<evidence type="ECO:0000313" key="2">
    <source>
        <dbReference type="EMBL" id="KAK3382484.1"/>
    </source>
</evidence>
<keyword evidence="3" id="KW-1185">Reference proteome</keyword>
<keyword evidence="1" id="KW-0732">Signal</keyword>
<accession>A0AAE0NJC8</accession>
<gene>
    <name evidence="2" type="ORF">B0T24DRAFT_16097</name>
</gene>